<dbReference type="CDD" id="cd05911">
    <property type="entry name" value="Firefly_Luc_like"/>
    <property type="match status" value="1"/>
</dbReference>
<name>A0A1X2GC39_9FUNG</name>
<keyword evidence="2" id="KW-0436">Ligase</keyword>
<dbReference type="InterPro" id="IPR045851">
    <property type="entry name" value="AMP-bd_C_sf"/>
</dbReference>
<dbReference type="InterPro" id="IPR000873">
    <property type="entry name" value="AMP-dep_synth/lig_dom"/>
</dbReference>
<feature type="domain" description="AMP-binding enzyme C-terminal" evidence="5">
    <location>
        <begin position="443"/>
        <end position="522"/>
    </location>
</feature>
<dbReference type="Proteomes" id="UP000242146">
    <property type="component" value="Unassembled WGS sequence"/>
</dbReference>
<dbReference type="SUPFAM" id="SSF56801">
    <property type="entry name" value="Acetyl-CoA synthetase-like"/>
    <property type="match status" value="1"/>
</dbReference>
<evidence type="ECO:0000313" key="7">
    <source>
        <dbReference type="Proteomes" id="UP000242146"/>
    </source>
</evidence>
<dbReference type="InterPro" id="IPR042099">
    <property type="entry name" value="ANL_N_sf"/>
</dbReference>
<feature type="transmembrane region" description="Helical" evidence="3">
    <location>
        <begin position="227"/>
        <end position="249"/>
    </location>
</feature>
<organism evidence="6 7">
    <name type="scientific">Hesseltinella vesiculosa</name>
    <dbReference type="NCBI Taxonomy" id="101127"/>
    <lineage>
        <taxon>Eukaryota</taxon>
        <taxon>Fungi</taxon>
        <taxon>Fungi incertae sedis</taxon>
        <taxon>Mucoromycota</taxon>
        <taxon>Mucoromycotina</taxon>
        <taxon>Mucoromycetes</taxon>
        <taxon>Mucorales</taxon>
        <taxon>Cunninghamellaceae</taxon>
        <taxon>Hesseltinella</taxon>
    </lineage>
</organism>
<proteinExistence type="inferred from homology"/>
<dbReference type="EMBL" id="MCGT01000023">
    <property type="protein sequence ID" value="ORX50432.1"/>
    <property type="molecule type" value="Genomic_DNA"/>
</dbReference>
<evidence type="ECO:0000259" key="5">
    <source>
        <dbReference type="Pfam" id="PF13193"/>
    </source>
</evidence>
<dbReference type="Gene3D" id="3.40.50.12780">
    <property type="entry name" value="N-terminal domain of ligase-like"/>
    <property type="match status" value="1"/>
</dbReference>
<gene>
    <name evidence="6" type="ORF">DM01DRAFT_1408968</name>
</gene>
<dbReference type="OrthoDB" id="1898221at2759"/>
<protein>
    <submittedName>
        <fullName evidence="6">Acetyl-CoA synthetase-like protein</fullName>
    </submittedName>
</protein>
<feature type="domain" description="AMP-dependent synthetase/ligase" evidence="4">
    <location>
        <begin position="27"/>
        <end position="391"/>
    </location>
</feature>
<dbReference type="PANTHER" id="PTHR24096:SF149">
    <property type="entry name" value="AMP-BINDING DOMAIN-CONTAINING PROTEIN-RELATED"/>
    <property type="match status" value="1"/>
</dbReference>
<keyword evidence="3" id="KW-0472">Membrane</keyword>
<sequence length="541" mass="59181">MVFYSTRRPTEIPVTGVVDFIFENRNRIPDNKRLLIDASSNDTLTFGQIKQQTLQFAAGLQDHCQFNRGDVMAIFAPNMMDYSIPFLGALAAGGTVTTANPAYTARELLHQLSLSSAKVIVCTVGNAPVALEAANQAGISPSNVFVFGKTASPLGPRPYSQVLLGGRQLEKPMAIHNPLDEVSVMCFSSGTTSMPKGVMTTHSNITSNILQLDAMLYPFIKSPSDHLLATLPFFHIYGLVVVMFMALYWGNPLVVMSSFDLVQFCETIQKHKIKFASVVPPILVLLAKQDLASKYDLSSLQTLMSGAAPLTTELTEEVMARFPQVTVIQGYGLTETSPVLTVSPHEIVRHGTSGMLLPNITAKIVNEEGKEVGVGERGELWVKGPNIMKGYIKNPKATAECIDFEGYFHTGDVAIIDKDGFVSIVDRIKELIKYKGFQVPPAELEGLMLASPMIADCAVIGVYDKEQATEIPCAYVVLKPDYAASDETAKVIQKFVADQVVNYKQVRIVRFAKEIPRSAAGKILRRILRDEANKLATKAKL</sequence>
<dbReference type="PANTHER" id="PTHR24096">
    <property type="entry name" value="LONG-CHAIN-FATTY-ACID--COA LIGASE"/>
    <property type="match status" value="1"/>
</dbReference>
<keyword evidence="3" id="KW-1133">Transmembrane helix</keyword>
<comment type="similarity">
    <text evidence="1">Belongs to the ATP-dependent AMP-binding enzyme family.</text>
</comment>
<accession>A0A1X2GC39</accession>
<dbReference type="AlphaFoldDB" id="A0A1X2GC39"/>
<dbReference type="GO" id="GO:0016405">
    <property type="term" value="F:CoA-ligase activity"/>
    <property type="evidence" value="ECO:0007669"/>
    <property type="project" value="TreeGrafter"/>
</dbReference>
<dbReference type="Gene3D" id="3.30.300.30">
    <property type="match status" value="1"/>
</dbReference>
<dbReference type="Pfam" id="PF00501">
    <property type="entry name" value="AMP-binding"/>
    <property type="match status" value="1"/>
</dbReference>
<evidence type="ECO:0000259" key="4">
    <source>
        <dbReference type="Pfam" id="PF00501"/>
    </source>
</evidence>
<evidence type="ECO:0000256" key="3">
    <source>
        <dbReference type="SAM" id="Phobius"/>
    </source>
</evidence>
<keyword evidence="7" id="KW-1185">Reference proteome</keyword>
<dbReference type="InterPro" id="IPR025110">
    <property type="entry name" value="AMP-bd_C"/>
</dbReference>
<comment type="caution">
    <text evidence="6">The sequence shown here is derived from an EMBL/GenBank/DDBJ whole genome shotgun (WGS) entry which is preliminary data.</text>
</comment>
<dbReference type="InterPro" id="IPR020845">
    <property type="entry name" value="AMP-binding_CS"/>
</dbReference>
<evidence type="ECO:0000313" key="6">
    <source>
        <dbReference type="EMBL" id="ORX50432.1"/>
    </source>
</evidence>
<dbReference type="Pfam" id="PF13193">
    <property type="entry name" value="AMP-binding_C"/>
    <property type="match status" value="1"/>
</dbReference>
<reference evidence="6 7" key="1">
    <citation type="submission" date="2016-07" db="EMBL/GenBank/DDBJ databases">
        <title>Pervasive Adenine N6-methylation of Active Genes in Fungi.</title>
        <authorList>
            <consortium name="DOE Joint Genome Institute"/>
            <person name="Mondo S.J."/>
            <person name="Dannebaum R.O."/>
            <person name="Kuo R.C."/>
            <person name="Labutti K."/>
            <person name="Haridas S."/>
            <person name="Kuo A."/>
            <person name="Salamov A."/>
            <person name="Ahrendt S.R."/>
            <person name="Lipzen A."/>
            <person name="Sullivan W."/>
            <person name="Andreopoulos W.B."/>
            <person name="Clum A."/>
            <person name="Lindquist E."/>
            <person name="Daum C."/>
            <person name="Ramamoorthy G.K."/>
            <person name="Gryganskyi A."/>
            <person name="Culley D."/>
            <person name="Magnuson J.K."/>
            <person name="James T.Y."/>
            <person name="O'Malley M.A."/>
            <person name="Stajich J.E."/>
            <person name="Spatafora J.W."/>
            <person name="Visel A."/>
            <person name="Grigoriev I.V."/>
        </authorList>
    </citation>
    <scope>NUCLEOTIDE SEQUENCE [LARGE SCALE GENOMIC DNA]</scope>
    <source>
        <strain evidence="6 7">NRRL 3301</strain>
    </source>
</reference>
<keyword evidence="3" id="KW-0812">Transmembrane</keyword>
<evidence type="ECO:0000256" key="1">
    <source>
        <dbReference type="ARBA" id="ARBA00006432"/>
    </source>
</evidence>
<evidence type="ECO:0000256" key="2">
    <source>
        <dbReference type="ARBA" id="ARBA00022598"/>
    </source>
</evidence>
<dbReference type="STRING" id="101127.A0A1X2GC39"/>
<dbReference type="PROSITE" id="PS00455">
    <property type="entry name" value="AMP_BINDING"/>
    <property type="match status" value="1"/>
</dbReference>
<dbReference type="FunFam" id="3.40.50.12780:FF:000003">
    <property type="entry name" value="Long-chain-fatty-acid--CoA ligase FadD"/>
    <property type="match status" value="1"/>
</dbReference>